<reference evidence="2" key="1">
    <citation type="journal article" date="2017" name="Nat. Commun.">
        <title>The North American bullfrog draft genome provides insight into hormonal regulation of long noncoding RNA.</title>
        <authorList>
            <person name="Hammond S.A."/>
            <person name="Warren R.L."/>
            <person name="Vandervalk B.P."/>
            <person name="Kucuk E."/>
            <person name="Khan H."/>
            <person name="Gibb E.A."/>
            <person name="Pandoh P."/>
            <person name="Kirk H."/>
            <person name="Zhao Y."/>
            <person name="Jones M."/>
            <person name="Mungall A.J."/>
            <person name="Coope R."/>
            <person name="Pleasance S."/>
            <person name="Moore R.A."/>
            <person name="Holt R.A."/>
            <person name="Round J.M."/>
            <person name="Ohora S."/>
            <person name="Walle B.V."/>
            <person name="Veldhoen N."/>
            <person name="Helbing C.C."/>
            <person name="Birol I."/>
        </authorList>
    </citation>
    <scope>NUCLEOTIDE SEQUENCE [LARGE SCALE GENOMIC DNA]</scope>
</reference>
<accession>A0A2G9RA01</accession>
<dbReference type="EMBL" id="KV951071">
    <property type="protein sequence ID" value="PIO24669.1"/>
    <property type="molecule type" value="Genomic_DNA"/>
</dbReference>
<sequence length="77" mass="8431">MGQTPCFRLLFVPPAGPPGRQVCVRSTTAWSSDREDHVAAECGWAQKPVWGLPQRRGNGLGLSVLREEAGQLRRCQG</sequence>
<evidence type="ECO:0000313" key="2">
    <source>
        <dbReference type="Proteomes" id="UP000228934"/>
    </source>
</evidence>
<organism evidence="1 2">
    <name type="scientific">Aquarana catesbeiana</name>
    <name type="common">American bullfrog</name>
    <name type="synonym">Rana catesbeiana</name>
    <dbReference type="NCBI Taxonomy" id="8400"/>
    <lineage>
        <taxon>Eukaryota</taxon>
        <taxon>Metazoa</taxon>
        <taxon>Chordata</taxon>
        <taxon>Craniata</taxon>
        <taxon>Vertebrata</taxon>
        <taxon>Euteleostomi</taxon>
        <taxon>Amphibia</taxon>
        <taxon>Batrachia</taxon>
        <taxon>Anura</taxon>
        <taxon>Neobatrachia</taxon>
        <taxon>Ranoidea</taxon>
        <taxon>Ranidae</taxon>
        <taxon>Aquarana</taxon>
    </lineage>
</organism>
<gene>
    <name evidence="1" type="ORF">AB205_0019660</name>
</gene>
<dbReference type="Proteomes" id="UP000228934">
    <property type="component" value="Unassembled WGS sequence"/>
</dbReference>
<name>A0A2G9RA01_AQUCT</name>
<dbReference type="AlphaFoldDB" id="A0A2G9RA01"/>
<feature type="non-terminal residue" evidence="1">
    <location>
        <position position="77"/>
    </location>
</feature>
<proteinExistence type="predicted"/>
<evidence type="ECO:0000313" key="1">
    <source>
        <dbReference type="EMBL" id="PIO24669.1"/>
    </source>
</evidence>
<keyword evidence="2" id="KW-1185">Reference proteome</keyword>
<protein>
    <submittedName>
        <fullName evidence="1">Uncharacterized protein</fullName>
    </submittedName>
</protein>